<dbReference type="STRING" id="93220.A6P55_03515"/>
<organism evidence="1 2">
    <name type="scientific">Pandoraea pnomenusa</name>
    <dbReference type="NCBI Taxonomy" id="93220"/>
    <lineage>
        <taxon>Bacteria</taxon>
        <taxon>Pseudomonadati</taxon>
        <taxon>Pseudomonadota</taxon>
        <taxon>Betaproteobacteria</taxon>
        <taxon>Burkholderiales</taxon>
        <taxon>Burkholderiaceae</taxon>
        <taxon>Pandoraea</taxon>
    </lineage>
</organism>
<protein>
    <submittedName>
        <fullName evidence="1">Uncharacterized protein</fullName>
    </submittedName>
</protein>
<name>A0A378YG72_9BURK</name>
<evidence type="ECO:0000313" key="1">
    <source>
        <dbReference type="EMBL" id="SUA76162.1"/>
    </source>
</evidence>
<reference evidence="1 2" key="1">
    <citation type="submission" date="2018-06" db="EMBL/GenBank/DDBJ databases">
        <authorList>
            <consortium name="Pathogen Informatics"/>
            <person name="Doyle S."/>
        </authorList>
    </citation>
    <scope>NUCLEOTIDE SEQUENCE [LARGE SCALE GENOMIC DNA]</scope>
    <source>
        <strain evidence="1 2">NCTC13160</strain>
    </source>
</reference>
<dbReference type="AlphaFoldDB" id="A0A378YG72"/>
<gene>
    <name evidence="1" type="ORF">NCTC13160_01249</name>
</gene>
<dbReference type="Proteomes" id="UP000254573">
    <property type="component" value="Unassembled WGS sequence"/>
</dbReference>
<dbReference type="EMBL" id="UGSG01000001">
    <property type="protein sequence ID" value="SUA76162.1"/>
    <property type="molecule type" value="Genomic_DNA"/>
</dbReference>
<sequence length="401" mass="40347">MTFIVLSGPRRALRFPARRAAQWSAIASAVASFVIPQARAQSGGLDFSRFLPQPVVSASGGTAASAVPGGASPGLYVEVLGGAIVVSNGGGSPLFSAGQFGFTPNFSVPPVVLPQNPGILFTPPPIFSATGSPTQPTPATGPVVLLPTPRPPAAELPPVLTPPVVTPPVLPPPVVLTSGAGYYMMNWGSDGIASLGTGTATFNAASEMTKFVGSDMPFNVVSAVTVADAGKLDDLGWGRWTAGTISDHGETIDLSTWSSGMPYIVGKPTLDANLPISGTMTYALAGATKAIDRISGATGTLTGSLSIAFQNARYDVTPNLNIAMPGQTYATGAGMTVVGPDGARATFDTMTQNVSGGACVGGACTFSTQGVLTGAAANNAGIVYSLSGPEIRVTGAAGFKR</sequence>
<proteinExistence type="predicted"/>
<accession>A0A378YG72</accession>
<evidence type="ECO:0000313" key="2">
    <source>
        <dbReference type="Proteomes" id="UP000254573"/>
    </source>
</evidence>